<dbReference type="PANTHER" id="PTHR23155:SF1230">
    <property type="entry name" value="OS09G0517200 PROTEIN"/>
    <property type="match status" value="1"/>
</dbReference>
<dbReference type="PRINTS" id="PR00364">
    <property type="entry name" value="DISEASERSIST"/>
</dbReference>
<protein>
    <recommendedName>
        <fullName evidence="12">NB-ARC domain-containing protein</fullName>
    </recommendedName>
</protein>
<organism evidence="10">
    <name type="scientific">Triticum aestivum</name>
    <name type="common">Wheat</name>
    <dbReference type="NCBI Taxonomy" id="4565"/>
    <lineage>
        <taxon>Eukaryota</taxon>
        <taxon>Viridiplantae</taxon>
        <taxon>Streptophyta</taxon>
        <taxon>Embryophyta</taxon>
        <taxon>Tracheophyta</taxon>
        <taxon>Spermatophyta</taxon>
        <taxon>Magnoliopsida</taxon>
        <taxon>Liliopsida</taxon>
        <taxon>Poales</taxon>
        <taxon>Poaceae</taxon>
        <taxon>BOP clade</taxon>
        <taxon>Pooideae</taxon>
        <taxon>Triticodae</taxon>
        <taxon>Triticeae</taxon>
        <taxon>Triticinae</taxon>
        <taxon>Triticum</taxon>
    </lineage>
</organism>
<keyword evidence="6" id="KW-0175">Coiled coil</keyword>
<evidence type="ECO:0000256" key="3">
    <source>
        <dbReference type="ARBA" id="ARBA00022737"/>
    </source>
</evidence>
<dbReference type="SUPFAM" id="SSF52058">
    <property type="entry name" value="L domain-like"/>
    <property type="match status" value="1"/>
</dbReference>
<dbReference type="STRING" id="4565.A0A3B6G378"/>
<dbReference type="InterPro" id="IPR036388">
    <property type="entry name" value="WH-like_DNA-bd_sf"/>
</dbReference>
<feature type="domain" description="Disease resistance R13L4/SHOC-2-like LRR" evidence="9">
    <location>
        <begin position="915"/>
        <end position="1140"/>
    </location>
</feature>
<proteinExistence type="inferred from homology"/>
<reference evidence="10" key="2">
    <citation type="submission" date="2018-10" db="UniProtKB">
        <authorList>
            <consortium name="EnsemblPlants"/>
        </authorList>
    </citation>
    <scope>IDENTIFICATION</scope>
</reference>
<gene>
    <name evidence="10" type="primary">LOC123072913</name>
</gene>
<dbReference type="SMR" id="A0A3B6G378"/>
<dbReference type="InterPro" id="IPR041118">
    <property type="entry name" value="Rx_N"/>
</dbReference>
<evidence type="ECO:0000256" key="5">
    <source>
        <dbReference type="ARBA" id="ARBA00022821"/>
    </source>
</evidence>
<dbReference type="Gene3D" id="1.10.10.10">
    <property type="entry name" value="Winged helix-like DNA-binding domain superfamily/Winged helix DNA-binding domain"/>
    <property type="match status" value="1"/>
</dbReference>
<dbReference type="Gramene" id="TraesSTA3B03G01785580.1">
    <property type="protein sequence ID" value="TraesSTA3B03G01785580.1"/>
    <property type="gene ID" value="TraesSTA3B03G01785580"/>
</dbReference>
<dbReference type="Gramene" id="TraesLDM3B03G01791420.1">
    <property type="protein sequence ID" value="TraesLDM3B03G01791420.1"/>
    <property type="gene ID" value="TraesLDM3B03G01791420"/>
</dbReference>
<keyword evidence="5" id="KW-0611">Plant defense</keyword>
<dbReference type="Pfam" id="PF18052">
    <property type="entry name" value="Rx_N"/>
    <property type="match status" value="1"/>
</dbReference>
<dbReference type="InterPro" id="IPR044974">
    <property type="entry name" value="Disease_R_plants"/>
</dbReference>
<evidence type="ECO:0000256" key="6">
    <source>
        <dbReference type="ARBA" id="ARBA00023054"/>
    </source>
</evidence>
<evidence type="ECO:0000259" key="8">
    <source>
        <dbReference type="Pfam" id="PF18052"/>
    </source>
</evidence>
<dbReference type="AlphaFoldDB" id="A0A3B6G378"/>
<evidence type="ECO:0000259" key="9">
    <source>
        <dbReference type="Pfam" id="PF23598"/>
    </source>
</evidence>
<feature type="domain" description="Disease resistance N-terminal" evidence="8">
    <location>
        <begin position="16"/>
        <end position="105"/>
    </location>
</feature>
<dbReference type="Pfam" id="PF00931">
    <property type="entry name" value="NB-ARC"/>
    <property type="match status" value="2"/>
</dbReference>
<dbReference type="Gramene" id="TraesNOR3B03G01817750.1">
    <property type="protein sequence ID" value="TraesNOR3B03G01817750.1"/>
    <property type="gene ID" value="TraesNOR3B03G01817750"/>
</dbReference>
<feature type="domain" description="NB-ARC" evidence="7">
    <location>
        <begin position="375"/>
        <end position="556"/>
    </location>
</feature>
<sequence>MEGACLCLLKSACQCLAREATSSAAKEMALQAGVQEDAMILAEELGEMHKFLADVDKYEEARGEMDPSGDAEEAPARRWVDKIRDMACDIQDCLLQLAPHRERPSLWRFRWTSLAPRHSIAAELKDLVSQVNRVSERRERYQVARFMAALRKPPVSLVEEARLATDIDHKFDLGQLLAWPDESLLVISVWTMAGIGNGDTTSLIGLVYDDAKMFQCRAWVTATHPISLTEFLRGLARQLLANENNCMPPVSQSTLGFLGDTERMGTEELMMVVANHLDEKRYLVIIEDVCARPTWDWIKILFPDHMNGSRIIVSSQRADVARHCAGRLSRSFTLEGVSDNDAQLYVSSNQAATTNEANVVIKIEPYSELVGRKAEVADLTRRILEDGPDCYPISVYGASGIGKSVLVKKVIYDSLEMSTRFEMLAWITMMRPFSQEEFLRSIISQFLACSPGGRQDSVSRTSNMSGDKLVTKILQLMEGGRSLVVLDGLSADEEWDQVKSCLWDDGNAKHSCTIVVTTTNAAVAHYCSGNKDTLCKLDPLDSAAVRQLFYHKVFKRDGLIELHKPMVDLADHIIKKCDGDLCAITIISGLLGTKTRTSEAWNSVLERYDSELRNKPDRVATAAAKLSYVDLPSHMKYLLQYISIFLRGYSITRRRLASAWMAEIYSKNIREDNAEELEKIFDGLVMRGILHPLKRAETTGGRVNVCQVDDLFQQLGGSEVKSGVSIHILDEHTVNRNSTISQPRHLVVKSGWIRHDDEFKKIDHSCARSLTVFGEWSSFFISPSMKLLRVLDLEDTAGLVEHHDLEQIGDFRHLKYLSLRNTGISHLPNSLGKLQGLEVLDIRGTYIAKLPSTIIHLTGLCHLRGGTMATSMEGNSQLDFSCEVTSCCPQPLQCAASSAFRMCLLHPFQRDKPHGVRVPKMIGKLKFITTLGTIDVTGNSRSAMKELQKLTQLQRLGLIGVTKHNSKHLCSTLERLQDLRSLMVHSGDSLGRLDTVSPPPHHLETLKLYGSLGTLPRWIKTLHNLQKLCLRTTLLDSDAVQIISKLPKLIMLRLLAKSIMVEEMEFQSDAFLKLELLQLDRLENLMSVSFPGGALPNLEILLVNNCNLLSGHVLRQFHKLPKIKKVLLDGSTDLDRNERAAAFKKHEEAKAEVIQKIRAQAHIIRAAFAFKEAAAAARN</sequence>
<dbReference type="OrthoDB" id="594543at2759"/>
<keyword evidence="3" id="KW-0677">Repeat</keyword>
<dbReference type="GO" id="GO:0051707">
    <property type="term" value="P:response to other organism"/>
    <property type="evidence" value="ECO:0007669"/>
    <property type="project" value="UniProtKB-ARBA"/>
</dbReference>
<dbReference type="InterPro" id="IPR055414">
    <property type="entry name" value="LRR_R13L4/SHOC2-like"/>
</dbReference>
<evidence type="ECO:0000256" key="2">
    <source>
        <dbReference type="ARBA" id="ARBA00022614"/>
    </source>
</evidence>
<dbReference type="Proteomes" id="UP000019116">
    <property type="component" value="Chromosome 3B"/>
</dbReference>
<reference evidence="10" key="1">
    <citation type="submission" date="2018-08" db="EMBL/GenBank/DDBJ databases">
        <authorList>
            <person name="Rossello M."/>
        </authorList>
    </citation>
    <scope>NUCLEOTIDE SEQUENCE [LARGE SCALE GENOMIC DNA]</scope>
    <source>
        <strain evidence="10">cv. Chinese Spring</strain>
    </source>
</reference>
<dbReference type="GO" id="GO:0043531">
    <property type="term" value="F:ADP binding"/>
    <property type="evidence" value="ECO:0007669"/>
    <property type="project" value="InterPro"/>
</dbReference>
<keyword evidence="11" id="KW-1185">Reference proteome</keyword>
<dbReference type="Gramene" id="TraesJUL3B03G01808020.1">
    <property type="protein sequence ID" value="TraesJUL3B03G01808020.1"/>
    <property type="gene ID" value="TraesJUL3B03G01808020"/>
</dbReference>
<dbReference type="Gene3D" id="3.40.50.300">
    <property type="entry name" value="P-loop containing nucleotide triphosphate hydrolases"/>
    <property type="match status" value="2"/>
</dbReference>
<dbReference type="Gene3D" id="3.80.10.10">
    <property type="entry name" value="Ribonuclease Inhibitor"/>
    <property type="match status" value="1"/>
</dbReference>
<feature type="domain" description="Disease resistance R13L4/SHOC-2-like LRR" evidence="9">
    <location>
        <begin position="767"/>
        <end position="867"/>
    </location>
</feature>
<dbReference type="GeneID" id="123072913"/>
<evidence type="ECO:0000259" key="7">
    <source>
        <dbReference type="Pfam" id="PF00931"/>
    </source>
</evidence>
<dbReference type="Gramene" id="TraesCS3B03G1525800.1">
    <property type="protein sequence ID" value="TraesCS3B03G1525800.1.CDS"/>
    <property type="gene ID" value="TraesCS3B03G1525800"/>
</dbReference>
<evidence type="ECO:0000313" key="10">
    <source>
        <dbReference type="EnsemblPlants" id="TraesCS3B02G604100.1"/>
    </source>
</evidence>
<dbReference type="Gramene" id="TraesMAC3B03G01796010.1">
    <property type="protein sequence ID" value="TraesMAC3B03G01796010.1"/>
    <property type="gene ID" value="TraesMAC3B03G01796010"/>
</dbReference>
<dbReference type="PANTHER" id="PTHR23155">
    <property type="entry name" value="DISEASE RESISTANCE PROTEIN RP"/>
    <property type="match status" value="1"/>
</dbReference>
<feature type="domain" description="NB-ARC" evidence="7">
    <location>
        <begin position="183"/>
        <end position="342"/>
    </location>
</feature>
<dbReference type="OMA" id="SIMVEEM"/>
<evidence type="ECO:0000256" key="4">
    <source>
        <dbReference type="ARBA" id="ARBA00022741"/>
    </source>
</evidence>
<accession>A0A3B6G378</accession>
<dbReference type="SUPFAM" id="SSF52540">
    <property type="entry name" value="P-loop containing nucleoside triphosphate hydrolases"/>
    <property type="match status" value="2"/>
</dbReference>
<dbReference type="RefSeq" id="XP_044352520.1">
    <property type="nucleotide sequence ID" value="XM_044496585.1"/>
</dbReference>
<dbReference type="InterPro" id="IPR027417">
    <property type="entry name" value="P-loop_NTPase"/>
</dbReference>
<dbReference type="GO" id="GO:0006952">
    <property type="term" value="P:defense response"/>
    <property type="evidence" value="ECO:0007669"/>
    <property type="project" value="UniProtKB-KW"/>
</dbReference>
<dbReference type="InterPro" id="IPR002182">
    <property type="entry name" value="NB-ARC"/>
</dbReference>
<comment type="similarity">
    <text evidence="1">Belongs to the disease resistance NB-LRR family.</text>
</comment>
<keyword evidence="4" id="KW-0547">Nucleotide-binding</keyword>
<dbReference type="Pfam" id="PF23598">
    <property type="entry name" value="LRR_14"/>
    <property type="match status" value="2"/>
</dbReference>
<dbReference type="InterPro" id="IPR032675">
    <property type="entry name" value="LRR_dom_sf"/>
</dbReference>
<evidence type="ECO:0008006" key="12">
    <source>
        <dbReference type="Google" id="ProtNLM"/>
    </source>
</evidence>
<dbReference type="EnsemblPlants" id="TraesCS3B02G604100.1">
    <property type="protein sequence ID" value="TraesCS3B02G604100.1"/>
    <property type="gene ID" value="TraesCS3B02G604100"/>
</dbReference>
<name>A0A3B6G378_WHEAT</name>
<evidence type="ECO:0000313" key="11">
    <source>
        <dbReference type="Proteomes" id="UP000019116"/>
    </source>
</evidence>
<dbReference type="Gramene" id="TraesCS3B02G604100.1">
    <property type="protein sequence ID" value="TraesCS3B02G604100.1"/>
    <property type="gene ID" value="TraesCS3B02G604100"/>
</dbReference>
<keyword evidence="2" id="KW-0433">Leucine-rich repeat</keyword>
<dbReference type="Gene3D" id="1.20.5.4130">
    <property type="match status" value="1"/>
</dbReference>
<evidence type="ECO:0000256" key="1">
    <source>
        <dbReference type="ARBA" id="ARBA00008894"/>
    </source>
</evidence>